<dbReference type="InterPro" id="IPR016084">
    <property type="entry name" value="Haem_Oase-like_multi-hlx"/>
</dbReference>
<dbReference type="STRING" id="1581420.AAW00_10600"/>
<evidence type="ECO:0000313" key="1">
    <source>
        <dbReference type="EMBL" id="KLE34907.1"/>
    </source>
</evidence>
<protein>
    <recommendedName>
        <fullName evidence="3">Heme oxygenase</fullName>
    </recommendedName>
</protein>
<dbReference type="EMBL" id="LBHB01000002">
    <property type="protein sequence ID" value="KLE34907.1"/>
    <property type="molecule type" value="Genomic_DNA"/>
</dbReference>
<dbReference type="Gene3D" id="1.20.910.10">
    <property type="entry name" value="Heme oxygenase-like"/>
    <property type="match status" value="1"/>
</dbReference>
<name>A0A0G9MVV4_9SPHN</name>
<dbReference type="SUPFAM" id="SSF48613">
    <property type="entry name" value="Heme oxygenase-like"/>
    <property type="match status" value="1"/>
</dbReference>
<keyword evidence="2" id="KW-1185">Reference proteome</keyword>
<proteinExistence type="predicted"/>
<accession>A0A0G9MVV4</accession>
<dbReference type="PATRIC" id="fig|1581420.6.peg.2170"/>
<dbReference type="Proteomes" id="UP000053464">
    <property type="component" value="Unassembled WGS sequence"/>
</dbReference>
<reference evidence="1 2" key="1">
    <citation type="submission" date="2015-04" db="EMBL/GenBank/DDBJ databases">
        <title>The draft genome sequence of Erythrobacter luteus KA37.</title>
        <authorList>
            <person name="Zhuang L."/>
            <person name="Liu Y."/>
            <person name="Shao Z."/>
        </authorList>
    </citation>
    <scope>NUCLEOTIDE SEQUENCE [LARGE SCALE GENOMIC DNA]</scope>
    <source>
        <strain evidence="1 2">KA37</strain>
    </source>
</reference>
<gene>
    <name evidence="1" type="ORF">AAW00_10600</name>
</gene>
<evidence type="ECO:0008006" key="3">
    <source>
        <dbReference type="Google" id="ProtNLM"/>
    </source>
</evidence>
<dbReference type="CDD" id="cd19166">
    <property type="entry name" value="HemeO-bac"/>
    <property type="match status" value="1"/>
</dbReference>
<organism evidence="1 2">
    <name type="scientific">Aurantiacibacter luteus</name>
    <dbReference type="NCBI Taxonomy" id="1581420"/>
    <lineage>
        <taxon>Bacteria</taxon>
        <taxon>Pseudomonadati</taxon>
        <taxon>Pseudomonadota</taxon>
        <taxon>Alphaproteobacteria</taxon>
        <taxon>Sphingomonadales</taxon>
        <taxon>Erythrobacteraceae</taxon>
        <taxon>Aurantiacibacter</taxon>
    </lineage>
</organism>
<dbReference type="AlphaFoldDB" id="A0A0G9MVV4"/>
<evidence type="ECO:0000313" key="2">
    <source>
        <dbReference type="Proteomes" id="UP000053464"/>
    </source>
</evidence>
<sequence length="179" mass="19144">MRGYLKARTAGRHDVLDALGAPESFADRGAYCDFLARQFAARLGLEHWVALYCPADLAPPPMAELLADDLAANGCAFPHYPTRHFALPAGADPLGLAWVVAGSHLGNRAMLARLRREAPGTPAAFLADERMQAFWKALRPRLEAQVSPAEAEGAALAAEAVFDHFLAAFAAHASERIAA</sequence>
<comment type="caution">
    <text evidence="1">The sequence shown here is derived from an EMBL/GenBank/DDBJ whole genome shotgun (WGS) entry which is preliminary data.</text>
</comment>